<dbReference type="EMBL" id="JAPQKI010000004">
    <property type="protein sequence ID" value="KAJ5103845.1"/>
    <property type="molecule type" value="Genomic_DNA"/>
</dbReference>
<dbReference type="Pfam" id="PF11951">
    <property type="entry name" value="Fungal_trans_2"/>
    <property type="match status" value="1"/>
</dbReference>
<reference evidence="3" key="1">
    <citation type="submission" date="2022-11" db="EMBL/GenBank/DDBJ databases">
        <authorList>
            <person name="Petersen C."/>
        </authorList>
    </citation>
    <scope>NUCLEOTIDE SEQUENCE</scope>
    <source>
        <strain evidence="3">IBT 30761</strain>
    </source>
</reference>
<dbReference type="GO" id="GO:0005634">
    <property type="term" value="C:nucleus"/>
    <property type="evidence" value="ECO:0007669"/>
    <property type="project" value="UniProtKB-SubCell"/>
</dbReference>
<sequence>MASPTPPTSLQQFVSDTQLDLLPLMQNYRKPQQQYTTPFTNLAPPSDEVDLLFTPPGHRLTFIDNKQGVRRLSAENAAKHRHAIFTAPKETERQHMSDEVINSLSDQDPGRALLDLERFESITNDIAPFSLFRGPFGVSKLPPLSEPEDTSPESNDGHIPFDDWFSEPSTFPLPVEEIDFFSSLIHDPGEVLNDNTELWNLIPSPPRDIEGAFEMSPSPPDIVPMHFNENVEAWAILSYYKEKIVPLISPFEHGQEAPWGTLVVSCAVNTLGETVMNGNPSNARFTLLHALLSASSFHMGQHSAMEVKHWITTGEAYLKRAEHHFMRCIEEAYTSATKKSKYKEVLMAILSLSTAYMIKGDPEKRLACLIQAEKFINANGFSQSNLSPKRRALHHCYAYMRIMAETTSIDSLSTQLANTSLSDDGTAHADFRISRDIAFSDNIMAMEKDPNVAQRDLHLAIPGRWSLTLFPKMYGVAESFLMLLSQVIRLANERDLSMREGKEGMLNLKEFWTRAKAIEKGIHLLVSSCRTGYMRNNFEDENQSEAANIRAQTMYTALLIFFHRRIYDLDAALLQTEVDAVRDSLETIQQGEVGQDYGNTASLIWPAFIAACEAVSPASQLFFSAWFDRCYATTGLSNVALAKQVFETIWTKRRETGLYGEMCSWPEVLRAKKIRLMCT</sequence>
<dbReference type="RefSeq" id="XP_056477225.1">
    <property type="nucleotide sequence ID" value="XM_056616868.1"/>
</dbReference>
<reference evidence="3" key="2">
    <citation type="journal article" date="2023" name="IMA Fungus">
        <title>Comparative genomic study of the Penicillium genus elucidates a diverse pangenome and 15 lateral gene transfer events.</title>
        <authorList>
            <person name="Petersen C."/>
            <person name="Sorensen T."/>
            <person name="Nielsen M.R."/>
            <person name="Sondergaard T.E."/>
            <person name="Sorensen J.L."/>
            <person name="Fitzpatrick D.A."/>
            <person name="Frisvad J.C."/>
            <person name="Nielsen K.L."/>
        </authorList>
    </citation>
    <scope>NUCLEOTIDE SEQUENCE</scope>
    <source>
        <strain evidence="3">IBT 30761</strain>
    </source>
</reference>
<comment type="subcellular location">
    <subcellularLocation>
        <location evidence="1">Nucleus</location>
    </subcellularLocation>
</comment>
<dbReference type="PANTHER" id="PTHR37534">
    <property type="entry name" value="TRANSCRIPTIONAL ACTIVATOR PROTEIN UGA3"/>
    <property type="match status" value="1"/>
</dbReference>
<keyword evidence="2" id="KW-0539">Nucleus</keyword>
<name>A0A9W9KES3_9EURO</name>
<dbReference type="AlphaFoldDB" id="A0A9W9KES3"/>
<evidence type="ECO:0000256" key="1">
    <source>
        <dbReference type="ARBA" id="ARBA00004123"/>
    </source>
</evidence>
<dbReference type="GeneID" id="81355847"/>
<gene>
    <name evidence="3" type="ORF">N7532_004374</name>
</gene>
<comment type="caution">
    <text evidence="3">The sequence shown here is derived from an EMBL/GenBank/DDBJ whole genome shotgun (WGS) entry which is preliminary data.</text>
</comment>
<dbReference type="Proteomes" id="UP001149074">
    <property type="component" value="Unassembled WGS sequence"/>
</dbReference>
<evidence type="ECO:0000313" key="3">
    <source>
        <dbReference type="EMBL" id="KAJ5103845.1"/>
    </source>
</evidence>
<keyword evidence="4" id="KW-1185">Reference proteome</keyword>
<dbReference type="InterPro" id="IPR021858">
    <property type="entry name" value="Fun_TF"/>
</dbReference>
<proteinExistence type="predicted"/>
<dbReference type="OrthoDB" id="3477330at2759"/>
<protein>
    <recommendedName>
        <fullName evidence="5">Arginine metabolism regulation protein II</fullName>
    </recommendedName>
</protein>
<accession>A0A9W9KES3</accession>
<evidence type="ECO:0008006" key="5">
    <source>
        <dbReference type="Google" id="ProtNLM"/>
    </source>
</evidence>
<dbReference type="PANTHER" id="PTHR37534:SF46">
    <property type="entry name" value="ZN(II)2CYS6 TRANSCRIPTION FACTOR (EUROFUNG)"/>
    <property type="match status" value="1"/>
</dbReference>
<evidence type="ECO:0000256" key="2">
    <source>
        <dbReference type="ARBA" id="ARBA00023242"/>
    </source>
</evidence>
<organism evidence="3 4">
    <name type="scientific">Penicillium argentinense</name>
    <dbReference type="NCBI Taxonomy" id="1131581"/>
    <lineage>
        <taxon>Eukaryota</taxon>
        <taxon>Fungi</taxon>
        <taxon>Dikarya</taxon>
        <taxon>Ascomycota</taxon>
        <taxon>Pezizomycotina</taxon>
        <taxon>Eurotiomycetes</taxon>
        <taxon>Eurotiomycetidae</taxon>
        <taxon>Eurotiales</taxon>
        <taxon>Aspergillaceae</taxon>
        <taxon>Penicillium</taxon>
    </lineage>
</organism>
<evidence type="ECO:0000313" key="4">
    <source>
        <dbReference type="Proteomes" id="UP001149074"/>
    </source>
</evidence>